<evidence type="ECO:0000256" key="2">
    <source>
        <dbReference type="ARBA" id="ARBA00008163"/>
    </source>
</evidence>
<gene>
    <name evidence="8" type="primary">ompP1</name>
    <name evidence="8" type="ordered locus">XOO4582</name>
</gene>
<accession>Q5GTY7</accession>
<name>Q5GTY7_XANOR</name>
<dbReference type="STRING" id="291331.XOO4582"/>
<evidence type="ECO:0000256" key="3">
    <source>
        <dbReference type="ARBA" id="ARBA00022452"/>
    </source>
</evidence>
<dbReference type="Pfam" id="PF03349">
    <property type="entry name" value="Toluene_X"/>
    <property type="match status" value="1"/>
</dbReference>
<dbReference type="FunFam" id="2.40.160.60:FF:000002">
    <property type="entry name" value="Outer membrane protein"/>
    <property type="match status" value="1"/>
</dbReference>
<reference evidence="8 9" key="1">
    <citation type="journal article" date="2005" name="Nucleic Acids Res.">
        <title>The genome sequence of Xanthomonas oryzae pathovar oryzae KACC10331, the bacterial blight pathogen of rice.</title>
        <authorList>
            <person name="Lee B.M."/>
            <person name="Park Y.J."/>
            <person name="Park D.S."/>
            <person name="Kang H.W."/>
            <person name="Kim J.G."/>
            <person name="Song E.S."/>
            <person name="Park I.C."/>
            <person name="Yoon U.H."/>
            <person name="Hahn J.H."/>
            <person name="Koo B.S."/>
            <person name="Lee G.B."/>
            <person name="Kim H."/>
            <person name="Park H.S."/>
            <person name="Yoon K.O."/>
            <person name="Kim J.H."/>
            <person name="Jung C.H."/>
            <person name="Koh N.H."/>
            <person name="Seo J.S."/>
            <person name="Go S.J."/>
        </authorList>
    </citation>
    <scope>NUCLEOTIDE SEQUENCE [LARGE SCALE GENOMIC DNA]</scope>
    <source>
        <strain evidence="9">KACC10331 / KXO85</strain>
    </source>
</reference>
<sequence length="456" mass="48527">MQSLSGELQLMSTASILSRATLLAVGIAGVLAVGQAHGAAFQLKENSAKGLGRAFAGSGSAPDDASIMVNNPAGMRQLDGRLFQADVSAISFSARFQPESANYANGAPVSGGNGGDAGMIAPVPAMYFHVPFGENDNMHLGTSLTVPFGFKTEYDRDWVGRYHGTKTELQAIDFNVAFSYDVNPYVSFGASVFAERLDIDLANAVDFGSVLAARRVPGFAPGSADGYSRIKGDSTEVGFTLGGLFSIDENTHIGFSYRSQVEHKITDGTADFTVPGSAAAVLSVAAPGTFVDTKGRATVKLPASATASFTHNVNEQWSIMADVTRTAWSKFDQVTVDFASNQPDSVLDFSYRDTTFASIGADYRMSDTVTLRGGLAYDQTPTTAEHRDVRVPDASRKWVSLGMSWRPSAQTEYNVGYTHLFTNNPTSDTRSATGDRLAGSYDVKGDVLAASINYKF</sequence>
<dbReference type="GO" id="GO:0009279">
    <property type="term" value="C:cell outer membrane"/>
    <property type="evidence" value="ECO:0007669"/>
    <property type="project" value="UniProtKB-SubCell"/>
</dbReference>
<evidence type="ECO:0000313" key="8">
    <source>
        <dbReference type="EMBL" id="AAW77836.1"/>
    </source>
</evidence>
<keyword evidence="5" id="KW-0732">Signal</keyword>
<evidence type="ECO:0000256" key="5">
    <source>
        <dbReference type="ARBA" id="ARBA00022729"/>
    </source>
</evidence>
<dbReference type="Proteomes" id="UP000006735">
    <property type="component" value="Chromosome"/>
</dbReference>
<protein>
    <submittedName>
        <fullName evidence="8">Outer membrane protein</fullName>
    </submittedName>
</protein>
<keyword evidence="6" id="KW-0472">Membrane</keyword>
<keyword evidence="4" id="KW-0812">Transmembrane</keyword>
<dbReference type="KEGG" id="xoo:XOO4582"/>
<dbReference type="SUPFAM" id="SSF56935">
    <property type="entry name" value="Porins"/>
    <property type="match status" value="1"/>
</dbReference>
<evidence type="ECO:0000256" key="4">
    <source>
        <dbReference type="ARBA" id="ARBA00022692"/>
    </source>
</evidence>
<comment type="similarity">
    <text evidence="2">Belongs to the OmpP1/FadL family.</text>
</comment>
<dbReference type="PANTHER" id="PTHR35093">
    <property type="entry name" value="OUTER MEMBRANE PROTEIN NMB0088-RELATED"/>
    <property type="match status" value="1"/>
</dbReference>
<evidence type="ECO:0000256" key="1">
    <source>
        <dbReference type="ARBA" id="ARBA00004571"/>
    </source>
</evidence>
<comment type="subcellular location">
    <subcellularLocation>
        <location evidence="1">Cell outer membrane</location>
        <topology evidence="1">Multi-pass membrane protein</topology>
    </subcellularLocation>
</comment>
<dbReference type="GO" id="GO:0015483">
    <property type="term" value="F:long-chain fatty acid transporting porin activity"/>
    <property type="evidence" value="ECO:0007669"/>
    <property type="project" value="TreeGrafter"/>
</dbReference>
<dbReference type="Gene3D" id="2.40.160.60">
    <property type="entry name" value="Outer membrane protein transport protein (OMPP1/FadL/TodX)"/>
    <property type="match status" value="1"/>
</dbReference>
<evidence type="ECO:0000313" key="9">
    <source>
        <dbReference type="Proteomes" id="UP000006735"/>
    </source>
</evidence>
<dbReference type="EMBL" id="AE013598">
    <property type="protein sequence ID" value="AAW77836.1"/>
    <property type="molecule type" value="Genomic_DNA"/>
</dbReference>
<keyword evidence="3" id="KW-1134">Transmembrane beta strand</keyword>
<dbReference type="HOGENOM" id="CLU_035981_0_1_6"/>
<dbReference type="AlphaFoldDB" id="Q5GTY7"/>
<evidence type="ECO:0000256" key="7">
    <source>
        <dbReference type="ARBA" id="ARBA00023237"/>
    </source>
</evidence>
<dbReference type="InterPro" id="IPR005017">
    <property type="entry name" value="OMPP1/FadL/TodX"/>
</dbReference>
<dbReference type="PANTHER" id="PTHR35093:SF3">
    <property type="entry name" value="LONG-CHAIN FATTY ACID TRANSPORT PROTEIN"/>
    <property type="match status" value="1"/>
</dbReference>
<keyword evidence="9" id="KW-1185">Reference proteome</keyword>
<dbReference type="SMR" id="Q5GTY7"/>
<evidence type="ECO:0000256" key="6">
    <source>
        <dbReference type="ARBA" id="ARBA00023136"/>
    </source>
</evidence>
<proteinExistence type="inferred from homology"/>
<organism evidence="8 9">
    <name type="scientific">Xanthomonas oryzae pv. oryzae (strain KACC10331 / KXO85)</name>
    <dbReference type="NCBI Taxonomy" id="291331"/>
    <lineage>
        <taxon>Bacteria</taxon>
        <taxon>Pseudomonadati</taxon>
        <taxon>Pseudomonadota</taxon>
        <taxon>Gammaproteobacteria</taxon>
        <taxon>Lysobacterales</taxon>
        <taxon>Lysobacteraceae</taxon>
        <taxon>Xanthomonas</taxon>
    </lineage>
</organism>
<keyword evidence="7" id="KW-0998">Cell outer membrane</keyword>